<keyword evidence="5" id="KW-1185">Reference proteome</keyword>
<dbReference type="GO" id="GO:0016020">
    <property type="term" value="C:membrane"/>
    <property type="evidence" value="ECO:0007669"/>
    <property type="project" value="InterPro"/>
</dbReference>
<dbReference type="Proteomes" id="UP000650467">
    <property type="component" value="Unassembled WGS sequence"/>
</dbReference>
<feature type="region of interest" description="Disordered" evidence="2">
    <location>
        <begin position="401"/>
        <end position="423"/>
    </location>
</feature>
<evidence type="ECO:0000313" key="4">
    <source>
        <dbReference type="EMBL" id="KAG2423616.1"/>
    </source>
</evidence>
<proteinExistence type="predicted"/>
<sequence>MTTDSTRDALMVGSDVSCRLELAAEGGGSSGGSSDTSSGGNGGSTPPQPQPPPPSAPPLGQPHPPARLPPSPTPPPPPRQPPPPRPHAPPVGPLSDFYQIRTTGRGLAFEEAGGFRIVYELSITATTEAVATDAGGGLLRSALGVEGYVSVESGGRYTPFGEKWWERLVLQVPGSFWGNDNLITSLRQQPGPQPVFSRAGTAFQGEDTGASYIIRSLGCGSPSLSECWETRTDFLFNSISAMVPPSAGDVEKNGVRLVLLGVGPRGRLELSSTAGWLTGYVEGAVAWLPVCQMEGTDDNMAQVMCELLGYTHGRLYYGAAVTWRAPNDTASYTELPIENLSCSPNYPDAPPTSSEGDEYQHRRADINIPKDALYACDFYSYSIKRCDYSGPLVGVECGDDVFPPAPPPPPRPPSAPNAPPDRSVQLKLYGRGVATLGYLETNMCDSEQRDDCTSYQRAEMLVADTANPEAQIWAPICSVDNNHDLAALVADTVCKQAVNYPDPGYMSHDGELRLPLQIPAEPDENAEWYLFRPSRFTKWVTLRGGEPDAKYPALQQMEYQVRSSCESGQLFAVHCSYADDY</sequence>
<dbReference type="OrthoDB" id="530528at2759"/>
<dbReference type="Gene3D" id="3.10.250.10">
    <property type="entry name" value="SRCR-like domain"/>
    <property type="match status" value="1"/>
</dbReference>
<evidence type="ECO:0000259" key="3">
    <source>
        <dbReference type="PROSITE" id="PS50287"/>
    </source>
</evidence>
<evidence type="ECO:0000313" key="5">
    <source>
        <dbReference type="Proteomes" id="UP000650467"/>
    </source>
</evidence>
<dbReference type="InterPro" id="IPR001190">
    <property type="entry name" value="SRCR"/>
</dbReference>
<gene>
    <name evidence="4" type="ORF">HXX76_015134</name>
</gene>
<accession>A0A835SDN2</accession>
<protein>
    <recommendedName>
        <fullName evidence="3">SRCR domain-containing protein</fullName>
    </recommendedName>
</protein>
<feature type="region of interest" description="Disordered" evidence="2">
    <location>
        <begin position="21"/>
        <end position="97"/>
    </location>
</feature>
<evidence type="ECO:0000256" key="1">
    <source>
        <dbReference type="ARBA" id="ARBA00023157"/>
    </source>
</evidence>
<dbReference type="PANTHER" id="PTHR48125">
    <property type="entry name" value="LP07818P1"/>
    <property type="match status" value="1"/>
</dbReference>
<organism evidence="4 5">
    <name type="scientific">Chlamydomonas incerta</name>
    <dbReference type="NCBI Taxonomy" id="51695"/>
    <lineage>
        <taxon>Eukaryota</taxon>
        <taxon>Viridiplantae</taxon>
        <taxon>Chlorophyta</taxon>
        <taxon>core chlorophytes</taxon>
        <taxon>Chlorophyceae</taxon>
        <taxon>CS clade</taxon>
        <taxon>Chlamydomonadales</taxon>
        <taxon>Chlamydomonadaceae</taxon>
        <taxon>Chlamydomonas</taxon>
    </lineage>
</organism>
<dbReference type="PROSITE" id="PS50287">
    <property type="entry name" value="SRCR_2"/>
    <property type="match status" value="1"/>
</dbReference>
<dbReference type="AlphaFoldDB" id="A0A835SDN2"/>
<name>A0A835SDN2_CHLIN</name>
<evidence type="ECO:0000256" key="2">
    <source>
        <dbReference type="SAM" id="MobiDB-lite"/>
    </source>
</evidence>
<dbReference type="InterPro" id="IPR036772">
    <property type="entry name" value="SRCR-like_dom_sf"/>
</dbReference>
<dbReference type="EMBL" id="JAEHOC010000076">
    <property type="protein sequence ID" value="KAG2423616.1"/>
    <property type="molecule type" value="Genomic_DNA"/>
</dbReference>
<comment type="caution">
    <text evidence="4">The sequence shown here is derived from an EMBL/GenBank/DDBJ whole genome shotgun (WGS) entry which is preliminary data.</text>
</comment>
<feature type="compositionally biased region" description="Pro residues" evidence="2">
    <location>
        <begin position="46"/>
        <end position="92"/>
    </location>
</feature>
<feature type="compositionally biased region" description="Pro residues" evidence="2">
    <location>
        <begin position="403"/>
        <end position="419"/>
    </location>
</feature>
<dbReference type="PANTHER" id="PTHR48125:SF12">
    <property type="entry name" value="AT HOOK TRANSCRIPTION FACTOR FAMILY-RELATED"/>
    <property type="match status" value="1"/>
</dbReference>
<feature type="domain" description="SRCR" evidence="3">
    <location>
        <begin position="255"/>
        <end position="398"/>
    </location>
</feature>
<reference evidence="4" key="1">
    <citation type="journal article" date="2020" name="bioRxiv">
        <title>Comparative genomics of Chlamydomonas.</title>
        <authorList>
            <person name="Craig R.J."/>
            <person name="Hasan A.R."/>
            <person name="Ness R.W."/>
            <person name="Keightley P.D."/>
        </authorList>
    </citation>
    <scope>NUCLEOTIDE SEQUENCE</scope>
    <source>
        <strain evidence="4">SAG 7.73</strain>
    </source>
</reference>
<keyword evidence="1" id="KW-1015">Disulfide bond</keyword>